<comment type="subcellular location">
    <subcellularLocation>
        <location evidence="1 8">Cell membrane</location>
        <topology evidence="1 8">Multi-pass membrane protein</topology>
    </subcellularLocation>
</comment>
<dbReference type="InterPro" id="IPR013604">
    <property type="entry name" value="7TM_chemorcpt"/>
</dbReference>
<evidence type="ECO:0000256" key="7">
    <source>
        <dbReference type="ARBA" id="ARBA00023224"/>
    </source>
</evidence>
<keyword evidence="4 8" id="KW-1133">Transmembrane helix</keyword>
<feature type="transmembrane region" description="Helical" evidence="8">
    <location>
        <begin position="32"/>
        <end position="55"/>
    </location>
</feature>
<reference evidence="9" key="1">
    <citation type="submission" date="2020-05" db="UniProtKB">
        <authorList>
            <consortium name="EnsemblMetazoa"/>
        </authorList>
    </citation>
    <scope>IDENTIFICATION</scope>
    <source>
        <strain evidence="9">Jacobina</strain>
    </source>
</reference>
<keyword evidence="7 8" id="KW-0807">Transducer</keyword>
<dbReference type="GO" id="GO:0030425">
    <property type="term" value="C:dendrite"/>
    <property type="evidence" value="ECO:0007669"/>
    <property type="project" value="TreeGrafter"/>
</dbReference>
<dbReference type="GO" id="GO:0050909">
    <property type="term" value="P:sensory perception of taste"/>
    <property type="evidence" value="ECO:0007669"/>
    <property type="project" value="InterPro"/>
</dbReference>
<dbReference type="AlphaFoldDB" id="A0A240SXP9"/>
<feature type="transmembrane region" description="Helical" evidence="8">
    <location>
        <begin position="258"/>
        <end position="282"/>
    </location>
</feature>
<evidence type="ECO:0000256" key="3">
    <source>
        <dbReference type="ARBA" id="ARBA00022692"/>
    </source>
</evidence>
<evidence type="ECO:0000313" key="10">
    <source>
        <dbReference type="Proteomes" id="UP000092461"/>
    </source>
</evidence>
<accession>A0A240SXP9</accession>
<feature type="transmembrane region" description="Helical" evidence="8">
    <location>
        <begin position="129"/>
        <end position="147"/>
    </location>
</feature>
<evidence type="ECO:0000256" key="2">
    <source>
        <dbReference type="ARBA" id="ARBA00022475"/>
    </source>
</evidence>
<dbReference type="EMBL" id="AJWK01012972">
    <property type="status" value="NOT_ANNOTATED_CDS"/>
    <property type="molecule type" value="Genomic_DNA"/>
</dbReference>
<dbReference type="Proteomes" id="UP000092461">
    <property type="component" value="Unassembled WGS sequence"/>
</dbReference>
<proteinExistence type="inferred from homology"/>
<dbReference type="GO" id="GO:0043025">
    <property type="term" value="C:neuronal cell body"/>
    <property type="evidence" value="ECO:0007669"/>
    <property type="project" value="TreeGrafter"/>
</dbReference>
<feature type="transmembrane region" description="Helical" evidence="8">
    <location>
        <begin position="346"/>
        <end position="370"/>
    </location>
</feature>
<evidence type="ECO:0000256" key="5">
    <source>
        <dbReference type="ARBA" id="ARBA00023136"/>
    </source>
</evidence>
<name>A0A240SXP9_LUTLO</name>
<evidence type="ECO:0000256" key="8">
    <source>
        <dbReference type="RuleBase" id="RU363108"/>
    </source>
</evidence>
<evidence type="ECO:0000256" key="4">
    <source>
        <dbReference type="ARBA" id="ARBA00022989"/>
    </source>
</evidence>
<evidence type="ECO:0000256" key="1">
    <source>
        <dbReference type="ARBA" id="ARBA00004651"/>
    </source>
</evidence>
<dbReference type="Pfam" id="PF08395">
    <property type="entry name" value="7tm_7"/>
    <property type="match status" value="1"/>
</dbReference>
<keyword evidence="2 8" id="KW-1003">Cell membrane</keyword>
<dbReference type="GO" id="GO:0005886">
    <property type="term" value="C:plasma membrane"/>
    <property type="evidence" value="ECO:0007669"/>
    <property type="project" value="UniProtKB-SubCell"/>
</dbReference>
<sequence>MDLVKLFSFHFNFFRFFGICIHTPLMSWRVKFFAISSSIFGIVYTTIFPLIVYLVNKPSRGIEIITFTEGIGLFVTHFIVNVETLCTRNQQLNFWVIVDKIEKQYTTKELEGIKRNYVSCRKMFDQKMWILLAISIGIEIILLYILLTHRYSREQVIEDVPTWSVYIFSVMVGKVRHLSHLLVIDILKIHLEIFNNSLVEFKENLKAFDHEALIGKLNSVKFRHTLLWELGRNINDCYQWSQLSNICINFLQFTSICYYIYFHVAIGSYELITPIVILLIPIGSHNFVLMKTSDDLQVEAQKTPHLLQNILHKEKAFLSSLIKSFIVDLSLQMHHERIFISIGKIFIVNLGLLTIIIGTVATYIVIFIQFF</sequence>
<keyword evidence="6 8" id="KW-0675">Receptor</keyword>
<keyword evidence="5 8" id="KW-0472">Membrane</keyword>
<dbReference type="GO" id="GO:0007635">
    <property type="term" value="P:chemosensory behavior"/>
    <property type="evidence" value="ECO:0007669"/>
    <property type="project" value="TreeGrafter"/>
</dbReference>
<dbReference type="GO" id="GO:0007165">
    <property type="term" value="P:signal transduction"/>
    <property type="evidence" value="ECO:0007669"/>
    <property type="project" value="UniProtKB-KW"/>
</dbReference>
<dbReference type="VEuPathDB" id="VectorBase:LLOJ010694"/>
<comment type="caution">
    <text evidence="8">Lacks conserved residue(s) required for the propagation of feature annotation.</text>
</comment>
<organism evidence="9 10">
    <name type="scientific">Lutzomyia longipalpis</name>
    <name type="common">Sand fly</name>
    <dbReference type="NCBI Taxonomy" id="7200"/>
    <lineage>
        <taxon>Eukaryota</taxon>
        <taxon>Metazoa</taxon>
        <taxon>Ecdysozoa</taxon>
        <taxon>Arthropoda</taxon>
        <taxon>Hexapoda</taxon>
        <taxon>Insecta</taxon>
        <taxon>Pterygota</taxon>
        <taxon>Neoptera</taxon>
        <taxon>Endopterygota</taxon>
        <taxon>Diptera</taxon>
        <taxon>Nematocera</taxon>
        <taxon>Psychodoidea</taxon>
        <taxon>Psychodidae</taxon>
        <taxon>Lutzomyia</taxon>
        <taxon>Lutzomyia</taxon>
    </lineage>
</organism>
<keyword evidence="3 8" id="KW-0812">Transmembrane</keyword>
<comment type="function">
    <text evidence="8">Gustatory receptor which mediates acceptance or avoidance behavior, depending on its substrates.</text>
</comment>
<evidence type="ECO:0000313" key="9">
    <source>
        <dbReference type="EnsemblMetazoa" id="LLOJ010694-PA"/>
    </source>
</evidence>
<dbReference type="GO" id="GO:0008049">
    <property type="term" value="P:male courtship behavior"/>
    <property type="evidence" value="ECO:0007669"/>
    <property type="project" value="TreeGrafter"/>
</dbReference>
<dbReference type="EnsemblMetazoa" id="LLOJ010694-RA">
    <property type="protein sequence ID" value="LLOJ010694-PA"/>
    <property type="gene ID" value="LLOJ010694"/>
</dbReference>
<comment type="similarity">
    <text evidence="8">Belongs to the insect chemoreceptor superfamily. Gustatory receptor (GR) family.</text>
</comment>
<dbReference type="GO" id="GO:0030424">
    <property type="term" value="C:axon"/>
    <property type="evidence" value="ECO:0007669"/>
    <property type="project" value="TreeGrafter"/>
</dbReference>
<protein>
    <recommendedName>
        <fullName evidence="8">Gustatory receptor</fullName>
    </recommendedName>
</protein>
<keyword evidence="10" id="KW-1185">Reference proteome</keyword>
<feature type="transmembrane region" description="Helical" evidence="8">
    <location>
        <begin position="61"/>
        <end position="80"/>
    </location>
</feature>
<dbReference type="PANTHER" id="PTHR21143">
    <property type="entry name" value="INVERTEBRATE GUSTATORY RECEPTOR"/>
    <property type="match status" value="1"/>
</dbReference>
<evidence type="ECO:0000256" key="6">
    <source>
        <dbReference type="ARBA" id="ARBA00023170"/>
    </source>
</evidence>
<dbReference type="PANTHER" id="PTHR21143:SF133">
    <property type="entry name" value="GUSTATORY AND PHEROMONE RECEPTOR 32A-RELATED"/>
    <property type="match status" value="1"/>
</dbReference>